<gene>
    <name evidence="2" type="ORF">S12H4_43187</name>
</gene>
<dbReference type="PANTHER" id="PTHR31339:SF9">
    <property type="entry name" value="PLASMIN AND FIBRONECTIN-BINDING PROTEIN A"/>
    <property type="match status" value="1"/>
</dbReference>
<evidence type="ECO:0000313" key="2">
    <source>
        <dbReference type="EMBL" id="GAJ05972.1"/>
    </source>
</evidence>
<comment type="caution">
    <text evidence="2">The sequence shown here is derived from an EMBL/GenBank/DDBJ whole genome shotgun (WGS) entry which is preliminary data.</text>
</comment>
<name>X1UQX7_9ZZZZ</name>
<proteinExistence type="predicted"/>
<dbReference type="SUPFAM" id="SSF51126">
    <property type="entry name" value="Pectin lyase-like"/>
    <property type="match status" value="1"/>
</dbReference>
<accession>X1UQX7</accession>
<evidence type="ECO:0000259" key="1">
    <source>
        <dbReference type="Pfam" id="PF12708"/>
    </source>
</evidence>
<dbReference type="PANTHER" id="PTHR31339">
    <property type="entry name" value="PECTIN LYASE-RELATED"/>
    <property type="match status" value="1"/>
</dbReference>
<dbReference type="Pfam" id="PF12708">
    <property type="entry name" value="Pect-lyase_RHGA_epim"/>
    <property type="match status" value="1"/>
</dbReference>
<dbReference type="InterPro" id="IPR012334">
    <property type="entry name" value="Pectin_lyas_fold"/>
</dbReference>
<dbReference type="EMBL" id="BARW01026485">
    <property type="protein sequence ID" value="GAJ05972.1"/>
    <property type="molecule type" value="Genomic_DNA"/>
</dbReference>
<reference evidence="2" key="1">
    <citation type="journal article" date="2014" name="Front. Microbiol.">
        <title>High frequency of phylogenetically diverse reductive dehalogenase-homologous genes in deep subseafloor sedimentary metagenomes.</title>
        <authorList>
            <person name="Kawai M."/>
            <person name="Futagami T."/>
            <person name="Toyoda A."/>
            <person name="Takaki Y."/>
            <person name="Nishi S."/>
            <person name="Hori S."/>
            <person name="Arai W."/>
            <person name="Tsubouchi T."/>
            <person name="Morono Y."/>
            <person name="Uchiyama I."/>
            <person name="Ito T."/>
            <person name="Fujiyama A."/>
            <person name="Inagaki F."/>
            <person name="Takami H."/>
        </authorList>
    </citation>
    <scope>NUCLEOTIDE SEQUENCE</scope>
    <source>
        <strain evidence="2">Expedition CK06-06</strain>
    </source>
</reference>
<organism evidence="2">
    <name type="scientific">marine sediment metagenome</name>
    <dbReference type="NCBI Taxonomy" id="412755"/>
    <lineage>
        <taxon>unclassified sequences</taxon>
        <taxon>metagenomes</taxon>
        <taxon>ecological metagenomes</taxon>
    </lineage>
</organism>
<dbReference type="InterPro" id="IPR051801">
    <property type="entry name" value="GH28_Enzymes"/>
</dbReference>
<dbReference type="Gene3D" id="2.160.20.10">
    <property type="entry name" value="Single-stranded right-handed beta-helix, Pectin lyase-like"/>
    <property type="match status" value="1"/>
</dbReference>
<dbReference type="InterPro" id="IPR011050">
    <property type="entry name" value="Pectin_lyase_fold/virulence"/>
</dbReference>
<protein>
    <recommendedName>
        <fullName evidence="1">Rhamnogalacturonase A/B/Epimerase-like pectate lyase domain-containing protein</fullName>
    </recommendedName>
</protein>
<sequence length="146" mass="16465">MRRHIFYKLIILSLGFLFQVCQSDHPESFTYKQAKKLERKAWDELPGILDRIVPPEFPDRQVLVSDFGGIGDSITDNHKAFDKAINDLAESGGGMLIVPPGQYFIDGAIHLKSHINLHIEEGARIFFSNNPGSYLPAVKVRWEGTV</sequence>
<dbReference type="AlphaFoldDB" id="X1UQX7"/>
<feature type="domain" description="Rhamnogalacturonase A/B/Epimerase-like pectate lyase" evidence="1">
    <location>
        <begin position="64"/>
        <end position="117"/>
    </location>
</feature>
<feature type="non-terminal residue" evidence="2">
    <location>
        <position position="146"/>
    </location>
</feature>
<dbReference type="InterPro" id="IPR024535">
    <property type="entry name" value="RHGA/B-epi-like_pectate_lyase"/>
</dbReference>